<gene>
    <name evidence="1" type="ORF">BDFB_012263</name>
</gene>
<reference evidence="1 2" key="1">
    <citation type="submission" date="2017-03" db="EMBL/GenBank/DDBJ databases">
        <title>Genome of the blue death feigning beetle - Asbolus verrucosus.</title>
        <authorList>
            <person name="Rider S.D."/>
        </authorList>
    </citation>
    <scope>NUCLEOTIDE SEQUENCE [LARGE SCALE GENOMIC DNA]</scope>
    <source>
        <strain evidence="1">Butters</strain>
        <tissue evidence="1">Head and leg muscle</tissue>
    </source>
</reference>
<accession>A0A482VS80</accession>
<comment type="caution">
    <text evidence="1">The sequence shown here is derived from an EMBL/GenBank/DDBJ whole genome shotgun (WGS) entry which is preliminary data.</text>
</comment>
<proteinExistence type="predicted"/>
<protein>
    <submittedName>
        <fullName evidence="1">Uncharacterized protein</fullName>
    </submittedName>
</protein>
<dbReference type="AlphaFoldDB" id="A0A482VS80"/>
<organism evidence="1 2">
    <name type="scientific">Asbolus verrucosus</name>
    <name type="common">Desert ironclad beetle</name>
    <dbReference type="NCBI Taxonomy" id="1661398"/>
    <lineage>
        <taxon>Eukaryota</taxon>
        <taxon>Metazoa</taxon>
        <taxon>Ecdysozoa</taxon>
        <taxon>Arthropoda</taxon>
        <taxon>Hexapoda</taxon>
        <taxon>Insecta</taxon>
        <taxon>Pterygota</taxon>
        <taxon>Neoptera</taxon>
        <taxon>Endopterygota</taxon>
        <taxon>Coleoptera</taxon>
        <taxon>Polyphaga</taxon>
        <taxon>Cucujiformia</taxon>
        <taxon>Tenebrionidae</taxon>
        <taxon>Pimeliinae</taxon>
        <taxon>Asbolus</taxon>
    </lineage>
</organism>
<dbReference type="EMBL" id="QDEB01071874">
    <property type="protein sequence ID" value="RZC35329.1"/>
    <property type="molecule type" value="Genomic_DNA"/>
</dbReference>
<dbReference type="OrthoDB" id="6734452at2759"/>
<evidence type="ECO:0000313" key="1">
    <source>
        <dbReference type="EMBL" id="RZC35329.1"/>
    </source>
</evidence>
<dbReference type="Proteomes" id="UP000292052">
    <property type="component" value="Unassembled WGS sequence"/>
</dbReference>
<keyword evidence="2" id="KW-1185">Reference proteome</keyword>
<name>A0A482VS80_ASBVE</name>
<evidence type="ECO:0000313" key="2">
    <source>
        <dbReference type="Proteomes" id="UP000292052"/>
    </source>
</evidence>
<sequence>MPSFVGNCTLFINSEYMRCRVEALNSVISLTPFPLFPMGLIGFRIPPQRLCLINPNNVVISLHSSLKVHLTFDSANEKMEFVGMLNL</sequence>